<feature type="binding site" evidence="8">
    <location>
        <position position="248"/>
    </location>
    <ligand>
        <name>IMP</name>
        <dbReference type="ChEBI" id="CHEBI:58053"/>
    </ligand>
</feature>
<feature type="binding site" evidence="8">
    <location>
        <position position="39"/>
    </location>
    <ligand>
        <name>Mg(2+)</name>
        <dbReference type="ChEBI" id="CHEBI:18420"/>
    </ligand>
</feature>
<feature type="active site" description="Proton donor" evidence="8">
    <location>
        <position position="67"/>
    </location>
</feature>
<dbReference type="SUPFAM" id="SSF52540">
    <property type="entry name" value="P-loop containing nucleoside triphosphate hydrolases"/>
    <property type="match status" value="1"/>
</dbReference>
<keyword evidence="2 8" id="KW-0436">Ligase</keyword>
<dbReference type="PANTHER" id="PTHR11846:SF0">
    <property type="entry name" value="ADENYLOSUCCINATE SYNTHETASE"/>
    <property type="match status" value="1"/>
</dbReference>
<evidence type="ECO:0000256" key="6">
    <source>
        <dbReference type="ARBA" id="ARBA00022842"/>
    </source>
</evidence>
<comment type="catalytic activity">
    <reaction evidence="8 10">
        <text>IMP + L-aspartate + GTP = N(6)-(1,2-dicarboxyethyl)-AMP + GDP + phosphate + 2 H(+)</text>
        <dbReference type="Rhea" id="RHEA:15753"/>
        <dbReference type="ChEBI" id="CHEBI:15378"/>
        <dbReference type="ChEBI" id="CHEBI:29991"/>
        <dbReference type="ChEBI" id="CHEBI:37565"/>
        <dbReference type="ChEBI" id="CHEBI:43474"/>
        <dbReference type="ChEBI" id="CHEBI:57567"/>
        <dbReference type="ChEBI" id="CHEBI:58053"/>
        <dbReference type="ChEBI" id="CHEBI:58189"/>
        <dbReference type="EC" id="6.3.4.4"/>
    </reaction>
</comment>
<dbReference type="InterPro" id="IPR042110">
    <property type="entry name" value="Adenylosuccinate_synth_dom2"/>
</dbReference>
<keyword evidence="4 8" id="KW-0547">Nucleotide-binding</keyword>
<feature type="binding site" evidence="8">
    <location>
        <position position="170"/>
    </location>
    <ligand>
        <name>IMP</name>
        <dbReference type="ChEBI" id="CHEBI:58053"/>
        <note>ligand shared between dimeric partners</note>
    </ligand>
</feature>
<comment type="similarity">
    <text evidence="8 10">Belongs to the adenylosuccinate synthetase family.</text>
</comment>
<dbReference type="InterPro" id="IPR033128">
    <property type="entry name" value="Adenylosuccin_syn_Lys_AS"/>
</dbReference>
<comment type="pathway">
    <text evidence="8 10">Purine metabolism; AMP biosynthesis via de novo pathway; AMP from IMP: step 1/2.</text>
</comment>
<evidence type="ECO:0000256" key="2">
    <source>
        <dbReference type="ARBA" id="ARBA00022598"/>
    </source>
</evidence>
<gene>
    <name evidence="12" type="ORF">MEDL_7190</name>
</gene>
<comment type="function">
    <text evidence="10">Plays an important role in the de novo pathway of purine nucleotide biosynthesis.</text>
</comment>
<keyword evidence="6 8" id="KW-0460">Magnesium</keyword>
<dbReference type="GO" id="GO:0046040">
    <property type="term" value="P:IMP metabolic process"/>
    <property type="evidence" value="ECO:0007669"/>
    <property type="project" value="TreeGrafter"/>
</dbReference>
<feature type="region of interest" description="Disordered" evidence="11">
    <location>
        <begin position="650"/>
        <end position="698"/>
    </location>
</feature>
<evidence type="ECO:0000256" key="4">
    <source>
        <dbReference type="ARBA" id="ARBA00022741"/>
    </source>
</evidence>
<dbReference type="EC" id="6.3.4.4" evidence="8 10"/>
<comment type="subunit">
    <text evidence="1 8">Homodimer.</text>
</comment>
<dbReference type="SMART" id="SM00788">
    <property type="entry name" value="Adenylsucc_synt"/>
    <property type="match status" value="1"/>
</dbReference>
<dbReference type="InterPro" id="IPR018220">
    <property type="entry name" value="Adenylosuccin_syn_GTP-bd"/>
</dbReference>
<keyword evidence="5 8" id="KW-0658">Purine biosynthesis</keyword>
<feature type="binding site" evidence="8">
    <location>
        <begin position="64"/>
        <end position="67"/>
    </location>
    <ligand>
        <name>IMP</name>
        <dbReference type="ChEBI" id="CHEBI:58053"/>
    </ligand>
</feature>
<keyword evidence="13" id="KW-1185">Reference proteome</keyword>
<comment type="subcellular location">
    <subcellularLocation>
        <location evidence="8">Cytoplasm</location>
    </subcellularLocation>
</comment>
<dbReference type="PANTHER" id="PTHR11846">
    <property type="entry name" value="ADENYLOSUCCINATE SYNTHETASE"/>
    <property type="match status" value="1"/>
</dbReference>
<feature type="compositionally biased region" description="Basic and acidic residues" evidence="11">
    <location>
        <begin position="678"/>
        <end position="688"/>
    </location>
</feature>
<comment type="caution">
    <text evidence="8">Lacks conserved residue(s) required for the propagation of feature annotation.</text>
</comment>
<evidence type="ECO:0000313" key="13">
    <source>
        <dbReference type="Proteomes" id="UP000683360"/>
    </source>
</evidence>
<organism evidence="12 13">
    <name type="scientific">Mytilus edulis</name>
    <name type="common">Blue mussel</name>
    <dbReference type="NCBI Taxonomy" id="6550"/>
    <lineage>
        <taxon>Eukaryota</taxon>
        <taxon>Metazoa</taxon>
        <taxon>Spiralia</taxon>
        <taxon>Lophotrochozoa</taxon>
        <taxon>Mollusca</taxon>
        <taxon>Bivalvia</taxon>
        <taxon>Autobranchia</taxon>
        <taxon>Pteriomorphia</taxon>
        <taxon>Mytilida</taxon>
        <taxon>Mytiloidea</taxon>
        <taxon>Mytilidae</taxon>
        <taxon>Mytilinae</taxon>
        <taxon>Mytilus</taxon>
    </lineage>
</organism>
<keyword evidence="8" id="KW-0963">Cytoplasm</keyword>
<feature type="binding site" evidence="8">
    <location>
        <position position="156"/>
    </location>
    <ligand>
        <name>IMP</name>
        <dbReference type="ChEBI" id="CHEBI:58053"/>
    </ligand>
</feature>
<dbReference type="Gene3D" id="3.40.440.10">
    <property type="entry name" value="Adenylosuccinate Synthetase, subunit A, domain 1"/>
    <property type="match status" value="1"/>
</dbReference>
<feature type="compositionally biased region" description="Acidic residues" evidence="11">
    <location>
        <begin position="421"/>
        <end position="439"/>
    </location>
</feature>
<dbReference type="Pfam" id="PF00709">
    <property type="entry name" value="Adenylsucc_synt"/>
    <property type="match status" value="1"/>
</dbReference>
<dbReference type="InterPro" id="IPR001114">
    <property type="entry name" value="Adenylosuccinate_synthetase"/>
</dbReference>
<feature type="region of interest" description="Disordered" evidence="11">
    <location>
        <begin position="325"/>
        <end position="345"/>
    </location>
</feature>
<evidence type="ECO:0000256" key="9">
    <source>
        <dbReference type="PROSITE-ProRule" id="PRU10134"/>
    </source>
</evidence>
<evidence type="ECO:0000256" key="5">
    <source>
        <dbReference type="ARBA" id="ARBA00022755"/>
    </source>
</evidence>
<protein>
    <recommendedName>
        <fullName evidence="8 10">Adenylosuccinate synthetase</fullName>
        <shortName evidence="8">AMPSase</shortName>
        <shortName evidence="8">AdSS</shortName>
        <ecNumber evidence="8 10">6.3.4.4</ecNumber>
    </recommendedName>
    <alternativeName>
        <fullName evidence="8">IMP--aspartate ligase</fullName>
    </alternativeName>
</protein>
<evidence type="ECO:0000256" key="10">
    <source>
        <dbReference type="RuleBase" id="RU000520"/>
    </source>
</evidence>
<dbReference type="Proteomes" id="UP000683360">
    <property type="component" value="Unassembled WGS sequence"/>
</dbReference>
<comment type="caution">
    <text evidence="12">The sequence shown here is derived from an EMBL/GenBank/DDBJ whole genome shotgun (WGS) entry which is preliminary data.</text>
</comment>
<dbReference type="HAMAP" id="MF_00011">
    <property type="entry name" value="Adenylosucc_synth"/>
    <property type="match status" value="1"/>
</dbReference>
<dbReference type="GO" id="GO:0005525">
    <property type="term" value="F:GTP binding"/>
    <property type="evidence" value="ECO:0007669"/>
    <property type="project" value="UniProtKB-UniRule"/>
</dbReference>
<feature type="binding site" evidence="8">
    <location>
        <begin position="66"/>
        <end position="68"/>
    </location>
    <ligand>
        <name>GTP</name>
        <dbReference type="ChEBI" id="CHEBI:37565"/>
    </ligand>
</feature>
<name>A0A8S3QBS7_MYTED</name>
<dbReference type="GO" id="GO:0000287">
    <property type="term" value="F:magnesium ion binding"/>
    <property type="evidence" value="ECO:0007669"/>
    <property type="project" value="UniProtKB-UniRule"/>
</dbReference>
<dbReference type="PROSITE" id="PS01266">
    <property type="entry name" value="ADENYLOSUCCIN_SYN_1"/>
    <property type="match status" value="1"/>
</dbReference>
<sequence>MKRTVDCANMEQNGLIPNKKQRLIAKNPVTVVLGTQWGDEGKGKIVDMIASDADICCRCQGGNNAGHTVVVKEKMYDFHILPSGIVNPDCIAVIGNGVVVHLPDLFEEIEKNVQKGLEDWKNRLIISDRAHLVFDIHQIVDGIQESGRGQHVIGTTKKGIGPTYSCKATRNGLRMCDLLGDFTLFSDKYQKLIDYYTSHHPDITVNIEEDLKKLKVYRERVSPLVRDTVPFLHKAIKDGKHILIEGAQSTILDIDFDNFSVFDFENRGHVFPRMAEEFTIEPIQVEDCNIFENQTVIVNDDGSLQIIGAPSDNVAKNSATSMFSGKIKKGGATSTSTATSDQTNRPDLLGMYQEQMINNQKLILEQQRAINALTKSVSEIKNACIQNNNKHAPSTTSSTHARSKVSRSPSVNTADSFYDSISEEESEGDFESSNEDEEGEPKSKHRKVEIAPTKFEKIKRVESVLSKKPKLGPSVHEEIAKIVNQGSESTVDHRSKEVQELLEKYVRPENCDYLEVPKVNKVLWTSKETDKRLKDSDRNFQRTQGYLVNGMIPLVLLMDKSLKSSTEESEENFELALDSLNMLLYAHRDMSSQRKRLLTPALDKKYYVLSNEGEKISSKYLFGEQEDLEKRMKEIDDSVKLGKKIGYTKGFGKDKTREPEKSNRDNNKSNGQTGPDQPRGKEKQERQGKSGPQETLVTKDNVSTFMVNELHHLKNLPANFVAGKISNCLPVWKNITSDIINLLSIVSQGYHLEFETEPCNKCSRKEIKFNDTEQLIIDDLLSNLLNKSVIELTNHQFGEVVSHYK</sequence>
<dbReference type="PROSITE" id="PS00513">
    <property type="entry name" value="ADENYLOSUCCIN_SYN_2"/>
    <property type="match status" value="1"/>
</dbReference>
<dbReference type="OrthoDB" id="10265645at2759"/>
<dbReference type="FunFam" id="1.10.300.10:FF:000002">
    <property type="entry name" value="Adenylosuccinate synthetase, chloroplastic"/>
    <property type="match status" value="1"/>
</dbReference>
<feature type="active site" evidence="9">
    <location>
        <position position="167"/>
    </location>
</feature>
<feature type="compositionally biased region" description="Polar residues" evidence="11">
    <location>
        <begin position="388"/>
        <end position="415"/>
    </location>
</feature>
<evidence type="ECO:0000256" key="8">
    <source>
        <dbReference type="HAMAP-Rule" id="MF_03125"/>
    </source>
</evidence>
<comment type="function">
    <text evidence="8">Plays an important role in the de novo pathway and in the salvage pathway of purine nucleotide biosynthesis. Catalyzes the first commited step in the biosynthesis of AMP from IMP.</text>
</comment>
<evidence type="ECO:0000313" key="12">
    <source>
        <dbReference type="EMBL" id="CAG2191967.1"/>
    </source>
</evidence>
<evidence type="ECO:0000256" key="1">
    <source>
        <dbReference type="ARBA" id="ARBA00011738"/>
    </source>
</evidence>
<reference evidence="12" key="1">
    <citation type="submission" date="2021-03" db="EMBL/GenBank/DDBJ databases">
        <authorList>
            <person name="Bekaert M."/>
        </authorList>
    </citation>
    <scope>NUCLEOTIDE SEQUENCE</scope>
</reference>
<dbReference type="GO" id="GO:0044208">
    <property type="term" value="P:'de novo' AMP biosynthetic process"/>
    <property type="evidence" value="ECO:0007669"/>
    <property type="project" value="UniProtKB-UniRule"/>
</dbReference>
<dbReference type="InterPro" id="IPR042109">
    <property type="entry name" value="Adenylosuccinate_synth_dom1"/>
</dbReference>
<evidence type="ECO:0000256" key="11">
    <source>
        <dbReference type="SAM" id="MobiDB-lite"/>
    </source>
</evidence>
<feature type="binding site" evidence="8">
    <location>
        <position position="66"/>
    </location>
    <ligand>
        <name>Mg(2+)</name>
        <dbReference type="ChEBI" id="CHEBI:18420"/>
    </ligand>
</feature>
<feature type="binding site" evidence="8">
    <location>
        <begin position="39"/>
        <end position="42"/>
    </location>
    <ligand>
        <name>IMP</name>
        <dbReference type="ChEBI" id="CHEBI:58053"/>
    </ligand>
</feature>
<comment type="cofactor">
    <cofactor evidence="8">
        <name>Mg(2+)</name>
        <dbReference type="ChEBI" id="CHEBI:18420"/>
    </cofactor>
    <text evidence="8">Binds 1 Mg(2+) ion per subunit.</text>
</comment>
<feature type="region of interest" description="Disordered" evidence="11">
    <location>
        <begin position="388"/>
        <end position="449"/>
    </location>
</feature>
<dbReference type="InterPro" id="IPR027417">
    <property type="entry name" value="P-loop_NTPase"/>
</dbReference>
<keyword evidence="7 8" id="KW-0342">GTP-binding</keyword>
<feature type="compositionally biased region" description="Basic and acidic residues" evidence="11">
    <location>
        <begin position="651"/>
        <end position="667"/>
    </location>
</feature>
<dbReference type="GO" id="GO:0005737">
    <property type="term" value="C:cytoplasm"/>
    <property type="evidence" value="ECO:0007669"/>
    <property type="project" value="UniProtKB-SubCell"/>
</dbReference>
<keyword evidence="3 8" id="KW-0479">Metal-binding</keyword>
<evidence type="ECO:0000256" key="3">
    <source>
        <dbReference type="ARBA" id="ARBA00022723"/>
    </source>
</evidence>
<evidence type="ECO:0000256" key="7">
    <source>
        <dbReference type="ARBA" id="ARBA00023134"/>
    </source>
</evidence>
<feature type="binding site" evidence="8">
    <location>
        <begin position="38"/>
        <end position="44"/>
    </location>
    <ligand>
        <name>GTP</name>
        <dbReference type="ChEBI" id="CHEBI:37565"/>
    </ligand>
</feature>
<dbReference type="GO" id="GO:0004019">
    <property type="term" value="F:adenylosuccinate synthase activity"/>
    <property type="evidence" value="ECO:0007669"/>
    <property type="project" value="UniProtKB-UniRule"/>
</dbReference>
<dbReference type="Gene3D" id="1.10.300.10">
    <property type="entry name" value="Adenylosuccinate Synthetase, subunit A, domain 2"/>
    <property type="match status" value="1"/>
</dbReference>
<accession>A0A8S3QBS7</accession>
<dbReference type="AlphaFoldDB" id="A0A8S3QBS7"/>
<proteinExistence type="inferred from homology"/>
<feature type="active site" description="Proton acceptor" evidence="8">
    <location>
        <position position="39"/>
    </location>
</feature>
<dbReference type="EMBL" id="CAJPWZ010000374">
    <property type="protein sequence ID" value="CAG2191967.1"/>
    <property type="molecule type" value="Genomic_DNA"/>
</dbReference>
<dbReference type="SMR" id="A0A8S3QBS7"/>